<dbReference type="RefSeq" id="WP_189958703.1">
    <property type="nucleotide sequence ID" value="NZ_BMVG01000044.1"/>
</dbReference>
<dbReference type="Proteomes" id="UP000655443">
    <property type="component" value="Unassembled WGS sequence"/>
</dbReference>
<name>A0A918YU10_9ACTN</name>
<accession>A0A918YU10</accession>
<keyword evidence="3" id="KW-1185">Reference proteome</keyword>
<protein>
    <submittedName>
        <fullName evidence="2">Uncharacterized protein</fullName>
    </submittedName>
</protein>
<evidence type="ECO:0000256" key="1">
    <source>
        <dbReference type="SAM" id="MobiDB-lite"/>
    </source>
</evidence>
<evidence type="ECO:0000313" key="2">
    <source>
        <dbReference type="EMBL" id="GHE13842.1"/>
    </source>
</evidence>
<comment type="caution">
    <text evidence="2">The sequence shown here is derived from an EMBL/GenBank/DDBJ whole genome shotgun (WGS) entry which is preliminary data.</text>
</comment>
<gene>
    <name evidence="2" type="ORF">GCM10010339_82450</name>
</gene>
<feature type="region of interest" description="Disordered" evidence="1">
    <location>
        <begin position="136"/>
        <end position="159"/>
    </location>
</feature>
<dbReference type="EMBL" id="BMVG01000044">
    <property type="protein sequence ID" value="GHE13842.1"/>
    <property type="molecule type" value="Genomic_DNA"/>
</dbReference>
<reference evidence="2" key="2">
    <citation type="submission" date="2020-09" db="EMBL/GenBank/DDBJ databases">
        <authorList>
            <person name="Sun Q."/>
            <person name="Ohkuma M."/>
        </authorList>
    </citation>
    <scope>NUCLEOTIDE SEQUENCE</scope>
    <source>
        <strain evidence="2">JCM 4714</strain>
    </source>
</reference>
<sequence length="159" mass="17637">MAGYSRGYKVEARGAWSRWTCEREGCGQTGTTRGDQHDDIAAMQASNHQQEAHYEALIGDAVAVLTDAHEAVRLLSGVVTDVDTTTYRGDACVTPEAAQNALYAWKNQLTGMLPEPPEGEARWNWRWARDHGRRAACQHDTRRPVPTMDLETGKSTTVH</sequence>
<evidence type="ECO:0000313" key="3">
    <source>
        <dbReference type="Proteomes" id="UP000655443"/>
    </source>
</evidence>
<organism evidence="2 3">
    <name type="scientific">Streptomyces alanosinicus</name>
    <dbReference type="NCBI Taxonomy" id="68171"/>
    <lineage>
        <taxon>Bacteria</taxon>
        <taxon>Bacillati</taxon>
        <taxon>Actinomycetota</taxon>
        <taxon>Actinomycetes</taxon>
        <taxon>Kitasatosporales</taxon>
        <taxon>Streptomycetaceae</taxon>
        <taxon>Streptomyces</taxon>
    </lineage>
</organism>
<reference evidence="2" key="1">
    <citation type="journal article" date="2014" name="Int. J. Syst. Evol. Microbiol.">
        <title>Complete genome sequence of Corynebacterium casei LMG S-19264T (=DSM 44701T), isolated from a smear-ripened cheese.</title>
        <authorList>
            <consortium name="US DOE Joint Genome Institute (JGI-PGF)"/>
            <person name="Walter F."/>
            <person name="Albersmeier A."/>
            <person name="Kalinowski J."/>
            <person name="Ruckert C."/>
        </authorList>
    </citation>
    <scope>NUCLEOTIDE SEQUENCE</scope>
    <source>
        <strain evidence="2">JCM 4714</strain>
    </source>
</reference>
<dbReference type="AlphaFoldDB" id="A0A918YU10"/>
<proteinExistence type="predicted"/>